<feature type="region of interest" description="Disordered" evidence="1">
    <location>
        <begin position="189"/>
        <end position="215"/>
    </location>
</feature>
<reference evidence="2" key="1">
    <citation type="submission" date="2014-09" db="EMBL/GenBank/DDBJ databases">
        <title>Genome sequence of the luminous mushroom Mycena chlorophos for searching fungal bioluminescence genes.</title>
        <authorList>
            <person name="Tanaka Y."/>
            <person name="Kasuga D."/>
            <person name="Oba Y."/>
            <person name="Hase S."/>
            <person name="Sato K."/>
            <person name="Oba Y."/>
            <person name="Sakakibara Y."/>
        </authorList>
    </citation>
    <scope>NUCLEOTIDE SEQUENCE</scope>
</reference>
<organism evidence="2 3">
    <name type="scientific">Mycena chlorophos</name>
    <name type="common">Agaric fungus</name>
    <name type="synonym">Agaricus chlorophos</name>
    <dbReference type="NCBI Taxonomy" id="658473"/>
    <lineage>
        <taxon>Eukaryota</taxon>
        <taxon>Fungi</taxon>
        <taxon>Dikarya</taxon>
        <taxon>Basidiomycota</taxon>
        <taxon>Agaricomycotina</taxon>
        <taxon>Agaricomycetes</taxon>
        <taxon>Agaricomycetidae</taxon>
        <taxon>Agaricales</taxon>
        <taxon>Marasmiineae</taxon>
        <taxon>Mycenaceae</taxon>
        <taxon>Mycena</taxon>
    </lineage>
</organism>
<feature type="compositionally biased region" description="Basic and acidic residues" evidence="1">
    <location>
        <begin position="322"/>
        <end position="349"/>
    </location>
</feature>
<evidence type="ECO:0000313" key="2">
    <source>
        <dbReference type="EMBL" id="GAT44555.1"/>
    </source>
</evidence>
<protein>
    <submittedName>
        <fullName evidence="2">Uncharacterized protein</fullName>
    </submittedName>
</protein>
<feature type="compositionally biased region" description="Acidic residues" evidence="1">
    <location>
        <begin position="197"/>
        <end position="215"/>
    </location>
</feature>
<gene>
    <name evidence="2" type="ORF">MCHLO_02170</name>
</gene>
<accession>A0ABQ0L070</accession>
<dbReference type="Proteomes" id="UP000815677">
    <property type="component" value="Unassembled WGS sequence"/>
</dbReference>
<feature type="compositionally biased region" description="Low complexity" evidence="1">
    <location>
        <begin position="267"/>
        <end position="286"/>
    </location>
</feature>
<sequence length="397" mass="41742">MCSRRSSSDLGASLANIGISTLAAHSRHLAPTVSTEYSHMAATYTGILDFRANPSATPTPPGTPEREPASSANRLMPGQADRSFDSTLGTQNAAAGCSTATTKSKAKRGVANDKKATPKPATAKKAPAKRRTTASTEEMHAMEGRLSEKILAFLARSKSSATADSATQEALDSLKSEFSEMKTLLGEKLDKLGGGTEDGDLEEDCGSGMDVDDEPLCSQQEVNNMLLDDDNDDLFDGTFDFEDTPAGDIGETSELPPPSEMSGHSEATGTPTAIPTTQAAALATAAVNPIPPPLAQTPPKASRNPPTAPRAFRNPPTAPRAFLRDLEERRKRGKIPDRGHPYPRNETRGTSEGQSLGTGRADAQFELGGRQERLGGKDGGIGARKLGRIELGGNDDG</sequence>
<name>A0ABQ0L070_MYCCL</name>
<evidence type="ECO:0000313" key="3">
    <source>
        <dbReference type="Proteomes" id="UP000815677"/>
    </source>
</evidence>
<evidence type="ECO:0000256" key="1">
    <source>
        <dbReference type="SAM" id="MobiDB-lite"/>
    </source>
</evidence>
<feature type="compositionally biased region" description="Acidic residues" evidence="1">
    <location>
        <begin position="227"/>
        <end position="245"/>
    </location>
</feature>
<feature type="region of interest" description="Disordered" evidence="1">
    <location>
        <begin position="51"/>
        <end position="138"/>
    </location>
</feature>
<feature type="compositionally biased region" description="Polar residues" evidence="1">
    <location>
        <begin position="85"/>
        <end position="103"/>
    </location>
</feature>
<feature type="region of interest" description="Disordered" evidence="1">
    <location>
        <begin position="227"/>
        <end position="397"/>
    </location>
</feature>
<proteinExistence type="predicted"/>
<dbReference type="EMBL" id="DF839829">
    <property type="protein sequence ID" value="GAT44555.1"/>
    <property type="molecule type" value="Genomic_DNA"/>
</dbReference>
<keyword evidence="3" id="KW-1185">Reference proteome</keyword>